<dbReference type="InterPro" id="IPR001496">
    <property type="entry name" value="SOCS_box"/>
</dbReference>
<dbReference type="GO" id="GO:0046935">
    <property type="term" value="F:1-phosphatidylinositol-3-kinase regulator activity"/>
    <property type="evidence" value="ECO:0007669"/>
    <property type="project" value="TreeGrafter"/>
</dbReference>
<dbReference type="AlphaFoldDB" id="A0A8J5CRC0"/>
<dbReference type="InterPro" id="IPR036036">
    <property type="entry name" value="SOCS_box-like_dom_sf"/>
</dbReference>
<evidence type="ECO:0000256" key="6">
    <source>
        <dbReference type="SAM" id="MobiDB-lite"/>
    </source>
</evidence>
<dbReference type="Proteomes" id="UP000770661">
    <property type="component" value="Unassembled WGS sequence"/>
</dbReference>
<evidence type="ECO:0000256" key="4">
    <source>
        <dbReference type="ARBA" id="ARBA00022999"/>
    </source>
</evidence>
<dbReference type="GO" id="GO:0005942">
    <property type="term" value="C:phosphatidylinositol 3-kinase complex"/>
    <property type="evidence" value="ECO:0007669"/>
    <property type="project" value="TreeGrafter"/>
</dbReference>
<dbReference type="Gene3D" id="3.30.505.10">
    <property type="entry name" value="SH2 domain"/>
    <property type="match status" value="1"/>
</dbReference>
<dbReference type="SMART" id="SM00969">
    <property type="entry name" value="SOCS_box"/>
    <property type="match status" value="1"/>
</dbReference>
<dbReference type="PANTHER" id="PTHR10155">
    <property type="entry name" value="PHOSPHATIDYLINOSITOL 3-KINASE REGULATORY SUBUNIT"/>
    <property type="match status" value="1"/>
</dbReference>
<dbReference type="SUPFAM" id="SSF158235">
    <property type="entry name" value="SOCS box-like"/>
    <property type="match status" value="1"/>
</dbReference>
<dbReference type="SUPFAM" id="SSF55550">
    <property type="entry name" value="SH2 domain"/>
    <property type="match status" value="1"/>
</dbReference>
<feature type="domain" description="SOCS box" evidence="8">
    <location>
        <begin position="309"/>
        <end position="357"/>
    </location>
</feature>
<dbReference type="CDD" id="cd09923">
    <property type="entry name" value="SH2_SOCS_family"/>
    <property type="match status" value="1"/>
</dbReference>
<evidence type="ECO:0000256" key="3">
    <source>
        <dbReference type="ARBA" id="ARBA00022786"/>
    </source>
</evidence>
<feature type="domain" description="SH2" evidence="7">
    <location>
        <begin position="206"/>
        <end position="314"/>
    </location>
</feature>
<name>A0A8J5CRC0_CHIOP</name>
<dbReference type="InterPro" id="IPR036860">
    <property type="entry name" value="SH2_dom_sf"/>
</dbReference>
<keyword evidence="10" id="KW-1185">Reference proteome</keyword>
<sequence length="358" mass="38608">MMLVCPGCHIGMAATPALPAVHCLPAAHLTPAGVQPPYVCGRMFQMSGAAGMRPCLPVPHDACHMLCCLSCPHTCPVLRPCVHPEARHSLHTSGGGLVEGLVDASRSTSPDTKINHMATHNNPFLTPCQAALPPAKVCPANVLLPSPTHPQQQSVASFNPFHQSSPATLPAAKAPPKVTLTPPDPDTVNDSQILTDTRRKLEDSGWYYGSLTWQQAAALLRDTPVGTFLLRDSASPQCLYSLSVNTTNGPTSVRIHYSCGRFRLDCTGHTSQRHTPEFSCVVELVQHYVDVASTQVWVDHEGNTFSPIDIRRPLRRSPPSLQHLCRLVINSGEGSDKSSSDDLPPALRGFLQAYPHTV</sequence>
<reference evidence="9" key="1">
    <citation type="submission" date="2020-07" db="EMBL/GenBank/DDBJ databases">
        <title>The High-quality genome of the commercially important snow crab, Chionoecetes opilio.</title>
        <authorList>
            <person name="Jeong J.-H."/>
            <person name="Ryu S."/>
        </authorList>
    </citation>
    <scope>NUCLEOTIDE SEQUENCE</scope>
    <source>
        <strain evidence="9">MADBK_172401_WGS</strain>
        <tissue evidence="9">Digestive gland</tissue>
    </source>
</reference>
<dbReference type="SMART" id="SM00253">
    <property type="entry name" value="SOCS"/>
    <property type="match status" value="1"/>
</dbReference>
<evidence type="ECO:0000259" key="8">
    <source>
        <dbReference type="PROSITE" id="PS50225"/>
    </source>
</evidence>
<dbReference type="GO" id="GO:0046854">
    <property type="term" value="P:phosphatidylinositol phosphate biosynthetic process"/>
    <property type="evidence" value="ECO:0007669"/>
    <property type="project" value="TreeGrafter"/>
</dbReference>
<keyword evidence="4 5" id="KW-0727">SH2 domain</keyword>
<comment type="caution">
    <text evidence="9">The sequence shown here is derived from an EMBL/GenBank/DDBJ whole genome shotgun (WGS) entry which is preliminary data.</text>
</comment>
<dbReference type="PROSITE" id="PS50001">
    <property type="entry name" value="SH2"/>
    <property type="match status" value="1"/>
</dbReference>
<evidence type="ECO:0000256" key="5">
    <source>
        <dbReference type="PROSITE-ProRule" id="PRU00191"/>
    </source>
</evidence>
<feature type="region of interest" description="Disordered" evidence="6">
    <location>
        <begin position="162"/>
        <end position="190"/>
    </location>
</feature>
<evidence type="ECO:0000313" key="10">
    <source>
        <dbReference type="Proteomes" id="UP000770661"/>
    </source>
</evidence>
<evidence type="ECO:0000259" key="7">
    <source>
        <dbReference type="PROSITE" id="PS50001"/>
    </source>
</evidence>
<dbReference type="PANTHER" id="PTHR10155:SF16">
    <property type="entry name" value="SUPPRESSOR OF CYTOKINE SIGNALING 2"/>
    <property type="match status" value="1"/>
</dbReference>
<dbReference type="Pfam" id="PF00017">
    <property type="entry name" value="SH2"/>
    <property type="match status" value="1"/>
</dbReference>
<dbReference type="PRINTS" id="PR00401">
    <property type="entry name" value="SH2DOMAIN"/>
</dbReference>
<evidence type="ECO:0000256" key="1">
    <source>
        <dbReference type="ARBA" id="ARBA00022604"/>
    </source>
</evidence>
<keyword evidence="1" id="KW-0341">Growth regulation</keyword>
<evidence type="ECO:0000313" key="9">
    <source>
        <dbReference type="EMBL" id="KAG0717017.1"/>
    </source>
</evidence>
<evidence type="ECO:0000256" key="2">
    <source>
        <dbReference type="ARBA" id="ARBA00022700"/>
    </source>
</evidence>
<proteinExistence type="predicted"/>
<dbReference type="EMBL" id="JACEEZ010018356">
    <property type="protein sequence ID" value="KAG0717017.1"/>
    <property type="molecule type" value="Genomic_DNA"/>
</dbReference>
<dbReference type="GO" id="GO:0009968">
    <property type="term" value="P:negative regulation of signal transduction"/>
    <property type="evidence" value="ECO:0007669"/>
    <property type="project" value="UniProtKB-KW"/>
</dbReference>
<dbReference type="SMART" id="SM00252">
    <property type="entry name" value="SH2"/>
    <property type="match status" value="1"/>
</dbReference>
<gene>
    <name evidence="9" type="primary">CISH</name>
    <name evidence="9" type="ORF">GWK47_008311</name>
</gene>
<dbReference type="PROSITE" id="PS50225">
    <property type="entry name" value="SOCS"/>
    <property type="match status" value="1"/>
</dbReference>
<organism evidence="9 10">
    <name type="scientific">Chionoecetes opilio</name>
    <name type="common">Atlantic snow crab</name>
    <name type="synonym">Cancer opilio</name>
    <dbReference type="NCBI Taxonomy" id="41210"/>
    <lineage>
        <taxon>Eukaryota</taxon>
        <taxon>Metazoa</taxon>
        <taxon>Ecdysozoa</taxon>
        <taxon>Arthropoda</taxon>
        <taxon>Crustacea</taxon>
        <taxon>Multicrustacea</taxon>
        <taxon>Malacostraca</taxon>
        <taxon>Eumalacostraca</taxon>
        <taxon>Eucarida</taxon>
        <taxon>Decapoda</taxon>
        <taxon>Pleocyemata</taxon>
        <taxon>Brachyura</taxon>
        <taxon>Eubrachyura</taxon>
        <taxon>Majoidea</taxon>
        <taxon>Majidae</taxon>
        <taxon>Chionoecetes</taxon>
    </lineage>
</organism>
<protein>
    <submittedName>
        <fullName evidence="9">Cytokine-inducible SH2-containing protein</fullName>
    </submittedName>
</protein>
<keyword evidence="3" id="KW-0833">Ubl conjugation pathway</keyword>
<keyword evidence="2" id="KW-0734">Signal transduction inhibitor</keyword>
<dbReference type="OrthoDB" id="10063348at2759"/>
<feature type="compositionally biased region" description="Low complexity" evidence="6">
    <location>
        <begin position="166"/>
        <end position="181"/>
    </location>
</feature>
<accession>A0A8J5CRC0</accession>
<dbReference type="InterPro" id="IPR000980">
    <property type="entry name" value="SH2"/>
</dbReference>
<dbReference type="GO" id="GO:0035556">
    <property type="term" value="P:intracellular signal transduction"/>
    <property type="evidence" value="ECO:0007669"/>
    <property type="project" value="InterPro"/>
</dbReference>